<dbReference type="EMBL" id="JADCKA010000006">
    <property type="protein sequence ID" value="MBE5035597.1"/>
    <property type="molecule type" value="Genomic_DNA"/>
</dbReference>
<dbReference type="Proteomes" id="UP001516588">
    <property type="component" value="Unassembled WGS sequence"/>
</dbReference>
<dbReference type="RefSeq" id="WP_226385245.1">
    <property type="nucleotide sequence ID" value="NZ_JADCKA010000006.1"/>
</dbReference>
<evidence type="ECO:0000256" key="2">
    <source>
        <dbReference type="ARBA" id="ARBA00023125"/>
    </source>
</evidence>
<protein>
    <submittedName>
        <fullName evidence="5">Winged helix-turn-helix transcriptional regulator</fullName>
    </submittedName>
</protein>
<sequence length="109" mass="12651">MRIRRDNDAMHEEDILLLAKVSDALAHPVRIKIFQFIMQQNAQMQPVCNKDVVAHFDYAQATISQHIKTLVKSGLVDVKKQDKYSYYFVNVGMHARYADVVKKFIRQGL</sequence>
<dbReference type="PANTHER" id="PTHR33154:SF33">
    <property type="entry name" value="TRANSCRIPTIONAL REPRESSOR SDPR"/>
    <property type="match status" value="1"/>
</dbReference>
<organism evidence="5 6">
    <name type="scientific">Gallibacter intestinalis</name>
    <dbReference type="NCBI Taxonomy" id="2779356"/>
    <lineage>
        <taxon>Bacteria</taxon>
        <taxon>Bacillati</taxon>
        <taxon>Bacillota</taxon>
        <taxon>Clostridia</taxon>
        <taxon>Eubacteriales</taxon>
        <taxon>Eubacteriaceae</taxon>
        <taxon>Gallibacter</taxon>
    </lineage>
</organism>
<evidence type="ECO:0000313" key="6">
    <source>
        <dbReference type="Proteomes" id="UP001516588"/>
    </source>
</evidence>
<dbReference type="InterPro" id="IPR051081">
    <property type="entry name" value="HTH_MetalResp_TranReg"/>
</dbReference>
<gene>
    <name evidence="5" type="ORF">INF20_04780</name>
</gene>
<keyword evidence="1" id="KW-0805">Transcription regulation</keyword>
<feature type="domain" description="HTH arsR-type" evidence="4">
    <location>
        <begin position="10"/>
        <end position="109"/>
    </location>
</feature>
<evidence type="ECO:0000259" key="4">
    <source>
        <dbReference type="PROSITE" id="PS50987"/>
    </source>
</evidence>
<evidence type="ECO:0000313" key="5">
    <source>
        <dbReference type="EMBL" id="MBE5035597.1"/>
    </source>
</evidence>
<proteinExistence type="predicted"/>
<dbReference type="SUPFAM" id="SSF46785">
    <property type="entry name" value="Winged helix' DNA-binding domain"/>
    <property type="match status" value="1"/>
</dbReference>
<reference evidence="5 6" key="1">
    <citation type="submission" date="2020-10" db="EMBL/GenBank/DDBJ databases">
        <title>ChiBAC.</title>
        <authorList>
            <person name="Zenner C."/>
            <person name="Hitch T.C.A."/>
            <person name="Clavel T."/>
        </authorList>
    </citation>
    <scope>NUCLEOTIDE SEQUENCE [LARGE SCALE GENOMIC DNA]</scope>
    <source>
        <strain evidence="5 6">DSM 108706</strain>
    </source>
</reference>
<evidence type="ECO:0000256" key="1">
    <source>
        <dbReference type="ARBA" id="ARBA00023015"/>
    </source>
</evidence>
<accession>A0ABR9QXJ1</accession>
<dbReference type="Gene3D" id="1.10.10.10">
    <property type="entry name" value="Winged helix-like DNA-binding domain superfamily/Winged helix DNA-binding domain"/>
    <property type="match status" value="1"/>
</dbReference>
<dbReference type="PROSITE" id="PS50987">
    <property type="entry name" value="HTH_ARSR_2"/>
    <property type="match status" value="1"/>
</dbReference>
<dbReference type="PRINTS" id="PR00778">
    <property type="entry name" value="HTHARSR"/>
</dbReference>
<dbReference type="InterPro" id="IPR036390">
    <property type="entry name" value="WH_DNA-bd_sf"/>
</dbReference>
<name>A0ABR9QXJ1_9FIRM</name>
<dbReference type="CDD" id="cd00090">
    <property type="entry name" value="HTH_ARSR"/>
    <property type="match status" value="1"/>
</dbReference>
<dbReference type="PANTHER" id="PTHR33154">
    <property type="entry name" value="TRANSCRIPTIONAL REGULATOR, ARSR FAMILY"/>
    <property type="match status" value="1"/>
</dbReference>
<evidence type="ECO:0000256" key="3">
    <source>
        <dbReference type="ARBA" id="ARBA00023163"/>
    </source>
</evidence>
<dbReference type="InterPro" id="IPR011991">
    <property type="entry name" value="ArsR-like_HTH"/>
</dbReference>
<dbReference type="Pfam" id="PF01022">
    <property type="entry name" value="HTH_5"/>
    <property type="match status" value="1"/>
</dbReference>
<dbReference type="InterPro" id="IPR001845">
    <property type="entry name" value="HTH_ArsR_DNA-bd_dom"/>
</dbReference>
<keyword evidence="2" id="KW-0238">DNA-binding</keyword>
<keyword evidence="6" id="KW-1185">Reference proteome</keyword>
<dbReference type="SMART" id="SM00418">
    <property type="entry name" value="HTH_ARSR"/>
    <property type="match status" value="1"/>
</dbReference>
<comment type="caution">
    <text evidence="5">The sequence shown here is derived from an EMBL/GenBank/DDBJ whole genome shotgun (WGS) entry which is preliminary data.</text>
</comment>
<dbReference type="InterPro" id="IPR036388">
    <property type="entry name" value="WH-like_DNA-bd_sf"/>
</dbReference>
<keyword evidence="3" id="KW-0804">Transcription</keyword>